<evidence type="ECO:0000313" key="3">
    <source>
        <dbReference type="Proteomes" id="UP000014500"/>
    </source>
</evidence>
<dbReference type="AlphaFoldDB" id="T1IKP5"/>
<keyword evidence="1" id="KW-0472">Membrane</keyword>
<feature type="transmembrane region" description="Helical" evidence="1">
    <location>
        <begin position="124"/>
        <end position="147"/>
    </location>
</feature>
<keyword evidence="1" id="KW-0812">Transmembrane</keyword>
<name>T1IKP5_STRMM</name>
<protein>
    <submittedName>
        <fullName evidence="2">Uncharacterized protein</fullName>
    </submittedName>
</protein>
<dbReference type="EnsemblMetazoa" id="SMAR001497-RA">
    <property type="protein sequence ID" value="SMAR001497-PA"/>
    <property type="gene ID" value="SMAR001497"/>
</dbReference>
<dbReference type="Proteomes" id="UP000014500">
    <property type="component" value="Unassembled WGS sequence"/>
</dbReference>
<accession>T1IKP5</accession>
<dbReference type="HOGENOM" id="CLU_1423176_0_0_1"/>
<keyword evidence="3" id="KW-1185">Reference proteome</keyword>
<organism evidence="2 3">
    <name type="scientific">Strigamia maritima</name>
    <name type="common">European centipede</name>
    <name type="synonym">Geophilus maritimus</name>
    <dbReference type="NCBI Taxonomy" id="126957"/>
    <lineage>
        <taxon>Eukaryota</taxon>
        <taxon>Metazoa</taxon>
        <taxon>Ecdysozoa</taxon>
        <taxon>Arthropoda</taxon>
        <taxon>Myriapoda</taxon>
        <taxon>Chilopoda</taxon>
        <taxon>Pleurostigmophora</taxon>
        <taxon>Geophilomorpha</taxon>
        <taxon>Linotaeniidae</taxon>
        <taxon>Strigamia</taxon>
    </lineage>
</organism>
<proteinExistence type="predicted"/>
<sequence length="191" mass="21415">MQFQMNKLCKVETNLVQAGLFVIAGPTVCAGATMHIKPTILSGCGHGFCRVWKESERGVDGFPLFRVAVIIVTAARLRDSLVVIHCDVWCGIQPHDYHFIIITCSQVLHSFTLKLIKSKLKEQMMFTINLQIAICLLLLLLYCILLAKGGRTVPEAFWSDLKFNLEQSRDIFLTTQICPSGSSQDYSCSTW</sequence>
<keyword evidence="1" id="KW-1133">Transmembrane helix</keyword>
<evidence type="ECO:0000313" key="2">
    <source>
        <dbReference type="EnsemblMetazoa" id="SMAR001497-PA"/>
    </source>
</evidence>
<reference evidence="2" key="2">
    <citation type="submission" date="2015-02" db="UniProtKB">
        <authorList>
            <consortium name="EnsemblMetazoa"/>
        </authorList>
    </citation>
    <scope>IDENTIFICATION</scope>
</reference>
<evidence type="ECO:0000256" key="1">
    <source>
        <dbReference type="SAM" id="Phobius"/>
    </source>
</evidence>
<dbReference type="EMBL" id="JH430593">
    <property type="status" value="NOT_ANNOTATED_CDS"/>
    <property type="molecule type" value="Genomic_DNA"/>
</dbReference>
<reference evidence="3" key="1">
    <citation type="submission" date="2011-05" db="EMBL/GenBank/DDBJ databases">
        <authorList>
            <person name="Richards S.R."/>
            <person name="Qu J."/>
            <person name="Jiang H."/>
            <person name="Jhangiani S.N."/>
            <person name="Agravi P."/>
            <person name="Goodspeed R."/>
            <person name="Gross S."/>
            <person name="Mandapat C."/>
            <person name="Jackson L."/>
            <person name="Mathew T."/>
            <person name="Pu L."/>
            <person name="Thornton R."/>
            <person name="Saada N."/>
            <person name="Wilczek-Boney K.B."/>
            <person name="Lee S."/>
            <person name="Kovar C."/>
            <person name="Wu Y."/>
            <person name="Scherer S.E."/>
            <person name="Worley K.C."/>
            <person name="Muzny D.M."/>
            <person name="Gibbs R."/>
        </authorList>
    </citation>
    <scope>NUCLEOTIDE SEQUENCE</scope>
    <source>
        <strain evidence="3">Brora</strain>
    </source>
</reference>